<comment type="subcellular location">
    <subcellularLocation>
        <location evidence="1">Membrane</location>
    </subcellularLocation>
</comment>
<dbReference type="PANTHER" id="PTHR35814:SF1">
    <property type="entry name" value="GLUTATHIONE S-TRANSFERASE-RELATED"/>
    <property type="match status" value="1"/>
</dbReference>
<dbReference type="InterPro" id="IPR001129">
    <property type="entry name" value="Membr-assoc_MAPEG"/>
</dbReference>
<dbReference type="AlphaFoldDB" id="A0A059GA31"/>
<dbReference type="InterPro" id="IPR023352">
    <property type="entry name" value="MAPEG-like_dom_sf"/>
</dbReference>
<organism evidence="6 7">
    <name type="scientific">Hyphomonas oceanitis SCH89</name>
    <dbReference type="NCBI Taxonomy" id="1280953"/>
    <lineage>
        <taxon>Bacteria</taxon>
        <taxon>Pseudomonadati</taxon>
        <taxon>Pseudomonadota</taxon>
        <taxon>Alphaproteobacteria</taxon>
        <taxon>Hyphomonadales</taxon>
        <taxon>Hyphomonadaceae</taxon>
        <taxon>Hyphomonas</taxon>
    </lineage>
</organism>
<reference evidence="6 7" key="1">
    <citation type="journal article" date="2014" name="Antonie Van Leeuwenhoek">
        <title>Hyphomonas beringensis sp. nov. and Hyphomonas chukchiensis sp. nov., isolated from surface seawater of the Bering Sea and Chukchi Sea.</title>
        <authorList>
            <person name="Li C."/>
            <person name="Lai Q."/>
            <person name="Li G."/>
            <person name="Dong C."/>
            <person name="Wang J."/>
            <person name="Liao Y."/>
            <person name="Shao Z."/>
        </authorList>
    </citation>
    <scope>NUCLEOTIDE SEQUENCE [LARGE SCALE GENOMIC DNA]</scope>
    <source>
        <strain evidence="6 7">SCH89</strain>
    </source>
</reference>
<dbReference type="PANTHER" id="PTHR35814">
    <property type="match status" value="1"/>
</dbReference>
<dbReference type="PATRIC" id="fig|1280953.3.peg.1196"/>
<evidence type="ECO:0000256" key="1">
    <source>
        <dbReference type="ARBA" id="ARBA00004370"/>
    </source>
</evidence>
<dbReference type="SUPFAM" id="SSF161084">
    <property type="entry name" value="MAPEG domain-like"/>
    <property type="match status" value="1"/>
</dbReference>
<evidence type="ECO:0000313" key="6">
    <source>
        <dbReference type="EMBL" id="KDA03400.1"/>
    </source>
</evidence>
<evidence type="ECO:0000256" key="5">
    <source>
        <dbReference type="SAM" id="Phobius"/>
    </source>
</evidence>
<sequence>MTAFAAATLYIGLFGLLMLALKMNVGRVRTSEKVGFGDGANEALQRAIRVQGNAVEDVPVVLLGLLGLAGLAAPTLLIHVLGATFLLGRVLHAIGLGGSSGSSFGRMVGTLLSVIVMLVTAGACIWYALT</sequence>
<dbReference type="Proteomes" id="UP000024942">
    <property type="component" value="Unassembled WGS sequence"/>
</dbReference>
<feature type="transmembrane region" description="Helical" evidence="5">
    <location>
        <begin position="108"/>
        <end position="129"/>
    </location>
</feature>
<evidence type="ECO:0000313" key="7">
    <source>
        <dbReference type="Proteomes" id="UP000024942"/>
    </source>
</evidence>
<dbReference type="OrthoDB" id="7630838at2"/>
<name>A0A059GA31_9PROT</name>
<keyword evidence="2 5" id="KW-0812">Transmembrane</keyword>
<gene>
    <name evidence="6" type="ORF">HOC_05943</name>
</gene>
<keyword evidence="3 5" id="KW-1133">Transmembrane helix</keyword>
<evidence type="ECO:0000256" key="4">
    <source>
        <dbReference type="ARBA" id="ARBA00023136"/>
    </source>
</evidence>
<dbReference type="RefSeq" id="WP_035536679.1">
    <property type="nucleotide sequence ID" value="NZ_ARYL01000006.1"/>
</dbReference>
<dbReference type="eggNOG" id="COG3788">
    <property type="taxonomic scope" value="Bacteria"/>
</dbReference>
<keyword evidence="7" id="KW-1185">Reference proteome</keyword>
<evidence type="ECO:0000256" key="3">
    <source>
        <dbReference type="ARBA" id="ARBA00022989"/>
    </source>
</evidence>
<evidence type="ECO:0000256" key="2">
    <source>
        <dbReference type="ARBA" id="ARBA00022692"/>
    </source>
</evidence>
<dbReference type="Gene3D" id="1.20.120.550">
    <property type="entry name" value="Membrane associated eicosanoid/glutathione metabolism-like domain"/>
    <property type="match status" value="1"/>
</dbReference>
<protein>
    <submittedName>
        <fullName evidence="6">Eicosanoid and glutathione metabolism membrane protein</fullName>
    </submittedName>
</protein>
<accession>A0A059GA31</accession>
<dbReference type="Pfam" id="PF01124">
    <property type="entry name" value="MAPEG"/>
    <property type="match status" value="1"/>
</dbReference>
<dbReference type="EMBL" id="ARYL01000006">
    <property type="protein sequence ID" value="KDA03400.1"/>
    <property type="molecule type" value="Genomic_DNA"/>
</dbReference>
<dbReference type="GO" id="GO:0016020">
    <property type="term" value="C:membrane"/>
    <property type="evidence" value="ECO:0007669"/>
    <property type="project" value="UniProtKB-SubCell"/>
</dbReference>
<keyword evidence="4 5" id="KW-0472">Membrane</keyword>
<comment type="caution">
    <text evidence="6">The sequence shown here is derived from an EMBL/GenBank/DDBJ whole genome shotgun (WGS) entry which is preliminary data.</text>
</comment>
<feature type="transmembrane region" description="Helical" evidence="5">
    <location>
        <begin position="60"/>
        <end position="87"/>
    </location>
</feature>
<proteinExistence type="predicted"/>